<dbReference type="PANTHER" id="PTHR42841">
    <property type="entry name" value="AMINE OXIDASE"/>
    <property type="match status" value="1"/>
</dbReference>
<dbReference type="Gene3D" id="3.50.50.60">
    <property type="entry name" value="FAD/NAD(P)-binding domain"/>
    <property type="match status" value="1"/>
</dbReference>
<organism evidence="2 3">
    <name type="scientific">Xanthocytophaga agilis</name>
    <dbReference type="NCBI Taxonomy" id="3048010"/>
    <lineage>
        <taxon>Bacteria</taxon>
        <taxon>Pseudomonadati</taxon>
        <taxon>Bacteroidota</taxon>
        <taxon>Cytophagia</taxon>
        <taxon>Cytophagales</taxon>
        <taxon>Rhodocytophagaceae</taxon>
        <taxon>Xanthocytophaga</taxon>
    </lineage>
</organism>
<proteinExistence type="predicted"/>
<dbReference type="InterPro" id="IPR036188">
    <property type="entry name" value="FAD/NAD-bd_sf"/>
</dbReference>
<dbReference type="Pfam" id="PF01593">
    <property type="entry name" value="Amino_oxidase"/>
    <property type="match status" value="1"/>
</dbReference>
<reference evidence="2" key="1">
    <citation type="submission" date="2023-05" db="EMBL/GenBank/DDBJ databases">
        <authorList>
            <person name="Zhang X."/>
        </authorList>
    </citation>
    <scope>NUCLEOTIDE SEQUENCE</scope>
    <source>
        <strain evidence="2">BD1B2-1</strain>
    </source>
</reference>
<evidence type="ECO:0000313" key="2">
    <source>
        <dbReference type="EMBL" id="MDJ1501685.1"/>
    </source>
</evidence>
<name>A0AAE3R5E5_9BACT</name>
<comment type="caution">
    <text evidence="2">The sequence shown here is derived from an EMBL/GenBank/DDBJ whole genome shotgun (WGS) entry which is preliminary data.</text>
</comment>
<dbReference type="InterPro" id="IPR002937">
    <property type="entry name" value="Amino_oxidase"/>
</dbReference>
<sequence length="410" mass="46081">MVVIIGAGIAGLTCAKYLQDKGIQSTILEASDAVGGRVRTDKAGGFLLDRGFQIFLPSYPEAQQLLQYESLQFREFQSGAIIRKQGRFHTMPNPLQRLLSAPEALIAPVGSLWDKVKILQLSQKLKSVANSSFFHEKANDSTLNFLHKYGYSDEIIDTFFRPFFSGVFLEKELHTSYLFFQFLFKQFATGQAVIPAQGMQAIPRQIASYLPSQSIRLQTKVRYIDGKIVHLENGESLEADTIVIATDARQFHRWYPDTQSVEFNGTTCLYFTAPKSPLSRPMLAINADADGIVNHIAVLSDVAPSYTPTDEALISVNLVGQYPYSNGELAQKVHLEMIEWFGAEAKNWQHIRTYSIPHALPQYLPDTKQPIPLKLTNYTYTCGDYTRYPSLNGAMQSGREVAEMIVQMRQ</sequence>
<keyword evidence="2" id="KW-0560">Oxidoreductase</keyword>
<gene>
    <name evidence="2" type="ORF">QNI22_13550</name>
</gene>
<keyword evidence="3" id="KW-1185">Reference proteome</keyword>
<dbReference type="EMBL" id="JASJOU010000004">
    <property type="protein sequence ID" value="MDJ1501685.1"/>
    <property type="molecule type" value="Genomic_DNA"/>
</dbReference>
<dbReference type="GO" id="GO:0016491">
    <property type="term" value="F:oxidoreductase activity"/>
    <property type="evidence" value="ECO:0007669"/>
    <property type="project" value="UniProtKB-KW"/>
</dbReference>
<dbReference type="Gene3D" id="1.10.3110.10">
    <property type="entry name" value="protoporphyrinogen ix oxidase, domain 3"/>
    <property type="match status" value="1"/>
</dbReference>
<accession>A0AAE3R5E5</accession>
<dbReference type="AlphaFoldDB" id="A0AAE3R5E5"/>
<dbReference type="SUPFAM" id="SSF51905">
    <property type="entry name" value="FAD/NAD(P)-binding domain"/>
    <property type="match status" value="1"/>
</dbReference>
<protein>
    <submittedName>
        <fullName evidence="2">NAD(P)/FAD-dependent oxidoreductase</fullName>
        <ecNumber evidence="2">1.-.-.-</ecNumber>
    </submittedName>
</protein>
<evidence type="ECO:0000259" key="1">
    <source>
        <dbReference type="Pfam" id="PF01593"/>
    </source>
</evidence>
<dbReference type="EC" id="1.-.-.-" evidence="2"/>
<dbReference type="Proteomes" id="UP001232063">
    <property type="component" value="Unassembled WGS sequence"/>
</dbReference>
<dbReference type="RefSeq" id="WP_314511259.1">
    <property type="nucleotide sequence ID" value="NZ_JASJOU010000004.1"/>
</dbReference>
<dbReference type="Gene3D" id="3.90.660.20">
    <property type="entry name" value="Protoporphyrinogen oxidase, mitochondrial, domain 2"/>
    <property type="match status" value="1"/>
</dbReference>
<evidence type="ECO:0000313" key="3">
    <source>
        <dbReference type="Proteomes" id="UP001232063"/>
    </source>
</evidence>
<feature type="domain" description="Amine oxidase" evidence="1">
    <location>
        <begin position="9"/>
        <end position="405"/>
    </location>
</feature>